<dbReference type="GO" id="GO:0070042">
    <property type="term" value="F:rRNA (uridine-N3-)-methyltransferase activity"/>
    <property type="evidence" value="ECO:0007669"/>
    <property type="project" value="InterPro"/>
</dbReference>
<dbReference type="AlphaFoldDB" id="A0A067KC78"/>
<gene>
    <name evidence="2" type="ORF">JCGZ_13178</name>
</gene>
<proteinExistence type="predicted"/>
<dbReference type="InterPro" id="IPR019446">
    <property type="entry name" value="BMT5-like"/>
</dbReference>
<reference evidence="2 3" key="1">
    <citation type="journal article" date="2014" name="PLoS ONE">
        <title>Global Analysis of Gene Expression Profiles in Physic Nut (Jatropha curcas L.) Seedlings Exposed to Salt Stress.</title>
        <authorList>
            <person name="Zhang L."/>
            <person name="Zhang C."/>
            <person name="Wu P."/>
            <person name="Chen Y."/>
            <person name="Li M."/>
            <person name="Jiang H."/>
            <person name="Wu G."/>
        </authorList>
    </citation>
    <scope>NUCLEOTIDE SEQUENCE [LARGE SCALE GENOMIC DNA]</scope>
    <source>
        <strain evidence="3">cv. GZQX0401</strain>
        <tissue evidence="2">Young leaves</tissue>
    </source>
</reference>
<evidence type="ECO:0000313" key="3">
    <source>
        <dbReference type="Proteomes" id="UP000027138"/>
    </source>
</evidence>
<evidence type="ECO:0000313" key="2">
    <source>
        <dbReference type="EMBL" id="KDP32628.1"/>
    </source>
</evidence>
<protein>
    <recommendedName>
        <fullName evidence="1">25S rRNA (uridine-N(3))-methyltransferase BMT5-like domain-containing protein</fullName>
    </recommendedName>
</protein>
<dbReference type="PANTHER" id="PTHR11538:SF26">
    <property type="entry name" value="FERREDOXIN-FOLD ANTICODON-BINDING DOMAIN-CONTAINING PROTEIN 1"/>
    <property type="match status" value="1"/>
</dbReference>
<accession>A0A067KC78</accession>
<keyword evidence="3" id="KW-1185">Reference proteome</keyword>
<dbReference type="STRING" id="180498.A0A067KC78"/>
<dbReference type="GO" id="GO:0005737">
    <property type="term" value="C:cytoplasm"/>
    <property type="evidence" value="ECO:0007669"/>
    <property type="project" value="TreeGrafter"/>
</dbReference>
<dbReference type="Pfam" id="PF10354">
    <property type="entry name" value="BMT5-like"/>
    <property type="match status" value="1"/>
</dbReference>
<organism evidence="2 3">
    <name type="scientific">Jatropha curcas</name>
    <name type="common">Barbados nut</name>
    <dbReference type="NCBI Taxonomy" id="180498"/>
    <lineage>
        <taxon>Eukaryota</taxon>
        <taxon>Viridiplantae</taxon>
        <taxon>Streptophyta</taxon>
        <taxon>Embryophyta</taxon>
        <taxon>Tracheophyta</taxon>
        <taxon>Spermatophyta</taxon>
        <taxon>Magnoliopsida</taxon>
        <taxon>eudicotyledons</taxon>
        <taxon>Gunneridae</taxon>
        <taxon>Pentapetalae</taxon>
        <taxon>rosids</taxon>
        <taxon>fabids</taxon>
        <taxon>Malpighiales</taxon>
        <taxon>Euphorbiaceae</taxon>
        <taxon>Crotonoideae</taxon>
        <taxon>Jatropheae</taxon>
        <taxon>Jatropha</taxon>
    </lineage>
</organism>
<feature type="domain" description="25S rRNA (uridine-N(3))-methyltransferase BMT5-like" evidence="1">
    <location>
        <begin position="7"/>
        <end position="56"/>
    </location>
</feature>
<dbReference type="EMBL" id="KK914578">
    <property type="protein sequence ID" value="KDP32628.1"/>
    <property type="molecule type" value="Genomic_DNA"/>
</dbReference>
<dbReference type="OrthoDB" id="810819at2759"/>
<dbReference type="Proteomes" id="UP000027138">
    <property type="component" value="Unassembled WGS sequence"/>
</dbReference>
<dbReference type="GO" id="GO:0070475">
    <property type="term" value="P:rRNA base methylation"/>
    <property type="evidence" value="ECO:0007669"/>
    <property type="project" value="InterPro"/>
</dbReference>
<dbReference type="PANTHER" id="PTHR11538">
    <property type="entry name" value="PHENYLALANYL-TRNA SYNTHETASE"/>
    <property type="match status" value="1"/>
</dbReference>
<sequence>MQLACCDLTGEIHVSHKTTSPFCYWKIEELACRNFLSLIERTDFKIQDYAGYQNKRGHGIRCDEPFGLGHCSNFKFAIKKCSRVINHFIGRRPSFLQFRHFNYASETYDRRDYERYVKTPLRIIIRRKESVNASNGYSSCGPDSEEKWRRKVHGKCYAKKITR</sequence>
<name>A0A067KC78_JATCU</name>
<evidence type="ECO:0000259" key="1">
    <source>
        <dbReference type="Pfam" id="PF10354"/>
    </source>
</evidence>